<sequence>MQLAINAAILFIAVTVVARLIQSRKASINHFIKKLRFLTNGSKLGTPASKQEEAALRTDGVEETHKSSSLAELLTRNEVETRFDKDTWQGLAYQDFKSTILAKGSGMKTFPCVYATMGYRSDDHRYVFLESDNPSEPRNVRKVALALTEYLRISTSLGPNTSLVIIGAPSEKQHTVEEHNRTFWDMLRGLRICDPRTWPEDIPQDTEDAKWTFCFNGEPVFPVMLTPAHQKRWSRHMSVPVIALQPKWVLDNLLGTPEKRKAAQSKVRNLLQKYDTIGVSPDLTAYGAVGTSEARQLCLQDKNESVQCPYRNFDS</sequence>
<feature type="chain" id="PRO_5034849575" evidence="1">
    <location>
        <begin position="19"/>
        <end position="315"/>
    </location>
</feature>
<accession>A0A8H5KV45</accession>
<evidence type="ECO:0000313" key="3">
    <source>
        <dbReference type="Proteomes" id="UP000546213"/>
    </source>
</evidence>
<gene>
    <name evidence="2" type="ORF">FPCIR_10305</name>
</gene>
<protein>
    <submittedName>
        <fullName evidence="2">YcgG</fullName>
    </submittedName>
</protein>
<evidence type="ECO:0000256" key="1">
    <source>
        <dbReference type="SAM" id="SignalP"/>
    </source>
</evidence>
<dbReference type="OrthoDB" id="3630793at2759"/>
<keyword evidence="1" id="KW-0732">Signal</keyword>
<dbReference type="Pfam" id="PF08892">
    <property type="entry name" value="YqcI_YcgG"/>
    <property type="match status" value="1"/>
</dbReference>
<organism evidence="2 3">
    <name type="scientific">Fusarium pseudocircinatum</name>
    <dbReference type="NCBI Taxonomy" id="56676"/>
    <lineage>
        <taxon>Eukaryota</taxon>
        <taxon>Fungi</taxon>
        <taxon>Dikarya</taxon>
        <taxon>Ascomycota</taxon>
        <taxon>Pezizomycotina</taxon>
        <taxon>Sordariomycetes</taxon>
        <taxon>Hypocreomycetidae</taxon>
        <taxon>Hypocreales</taxon>
        <taxon>Nectriaceae</taxon>
        <taxon>Fusarium</taxon>
        <taxon>Fusarium fujikuroi species complex</taxon>
    </lineage>
</organism>
<proteinExistence type="predicted"/>
<dbReference type="PANTHER" id="PTHR40045:SF1">
    <property type="entry name" value="YQCI_YCGG FAMILY PROTEIN"/>
    <property type="match status" value="1"/>
</dbReference>
<dbReference type="Proteomes" id="UP000546213">
    <property type="component" value="Unassembled WGS sequence"/>
</dbReference>
<name>A0A8H5KV45_9HYPO</name>
<dbReference type="InterPro" id="IPR014988">
    <property type="entry name" value="Uncharacterised_YqcI/YcgG"/>
</dbReference>
<keyword evidence="3" id="KW-1185">Reference proteome</keyword>
<comment type="caution">
    <text evidence="2">The sequence shown here is derived from an EMBL/GenBank/DDBJ whole genome shotgun (WGS) entry which is preliminary data.</text>
</comment>
<evidence type="ECO:0000313" key="2">
    <source>
        <dbReference type="EMBL" id="KAF5581130.1"/>
    </source>
</evidence>
<dbReference type="AlphaFoldDB" id="A0A8H5KV45"/>
<dbReference type="PANTHER" id="PTHR40045">
    <property type="entry name" value="YCGG FAMILY PROTEIN"/>
    <property type="match status" value="1"/>
</dbReference>
<feature type="signal peptide" evidence="1">
    <location>
        <begin position="1"/>
        <end position="18"/>
    </location>
</feature>
<reference evidence="2 3" key="1">
    <citation type="submission" date="2020-05" db="EMBL/GenBank/DDBJ databases">
        <title>Identification and distribution of gene clusters putatively required for synthesis of sphingolipid metabolism inhibitors in phylogenetically diverse species of the filamentous fungus Fusarium.</title>
        <authorList>
            <person name="Kim H.-S."/>
            <person name="Busman M."/>
            <person name="Brown D.W."/>
            <person name="Divon H."/>
            <person name="Uhlig S."/>
            <person name="Proctor R.H."/>
        </authorList>
    </citation>
    <scope>NUCLEOTIDE SEQUENCE [LARGE SCALE GENOMIC DNA]</scope>
    <source>
        <strain evidence="2 3">NRRL 36939</strain>
    </source>
</reference>
<dbReference type="EMBL" id="JAAOAS010000298">
    <property type="protein sequence ID" value="KAF5581130.1"/>
    <property type="molecule type" value="Genomic_DNA"/>
</dbReference>